<dbReference type="PANTHER" id="PTHR31527">
    <property type="entry name" value="RE64534P"/>
    <property type="match status" value="1"/>
</dbReference>
<name>A0ABM7MR65_9BURK</name>
<evidence type="ECO:0000259" key="1">
    <source>
        <dbReference type="Pfam" id="PF09347"/>
    </source>
</evidence>
<sequence>MPITFDDLPALARTAVPATSTAFSPELVLWHELLPGGCHWSGLLRRGNTLRLTDLSGTANVSALFFNQEEKTERYNVPDTLKAQHTAYLTQGHVCYSDMGRVLCSIPTDTCGWHDTVCGVLDTAALEKKYGQASYQTHRNSMYRSGQEGLLVELNKWGLGRRDMNGNANFFSKVTANAAGQLQFDRAHRAPGQVVDLRFEMNVLVLLSAAPHPLDDAPSYAPGDVQLTAWRSGTAGVNDPCRLSCPENGRGFINTERWFL</sequence>
<organism evidence="2 3">
    <name type="scientific">Rhodoferax lithotrophicus</name>
    <dbReference type="NCBI Taxonomy" id="2798804"/>
    <lineage>
        <taxon>Bacteria</taxon>
        <taxon>Pseudomonadati</taxon>
        <taxon>Pseudomonadota</taxon>
        <taxon>Betaproteobacteria</taxon>
        <taxon>Burkholderiales</taxon>
        <taxon>Comamonadaceae</taxon>
        <taxon>Rhodoferax</taxon>
    </lineage>
</organism>
<evidence type="ECO:0000313" key="3">
    <source>
        <dbReference type="Proteomes" id="UP000824366"/>
    </source>
</evidence>
<dbReference type="Pfam" id="PF09347">
    <property type="entry name" value="DUF1989"/>
    <property type="match status" value="1"/>
</dbReference>
<feature type="domain" description="DUF1989" evidence="1">
    <location>
        <begin position="33"/>
        <end position="204"/>
    </location>
</feature>
<dbReference type="InterPro" id="IPR018959">
    <property type="entry name" value="DUF1989"/>
</dbReference>
<keyword evidence="3" id="KW-1185">Reference proteome</keyword>
<gene>
    <name evidence="2" type="ORF">MIZ03_3686</name>
</gene>
<dbReference type="PANTHER" id="PTHR31527:SF0">
    <property type="entry name" value="RE64534P"/>
    <property type="match status" value="1"/>
</dbReference>
<reference evidence="2 3" key="1">
    <citation type="journal article" date="2021" name="Microbiol. Spectr.">
        <title>A Single Bacterium Capable of Oxidation and Reduction of Iron at Circumneutral pH.</title>
        <authorList>
            <person name="Kato S."/>
            <person name="Ohkuma M."/>
        </authorList>
    </citation>
    <scope>NUCLEOTIDE SEQUENCE [LARGE SCALE GENOMIC DNA]</scope>
    <source>
        <strain evidence="2 3">MIZ03</strain>
    </source>
</reference>
<dbReference type="RefSeq" id="WP_223904693.1">
    <property type="nucleotide sequence ID" value="NZ_AP024238.1"/>
</dbReference>
<protein>
    <recommendedName>
        <fullName evidence="1">DUF1989 domain-containing protein</fullName>
    </recommendedName>
</protein>
<dbReference type="EMBL" id="AP024238">
    <property type="protein sequence ID" value="BCO28776.1"/>
    <property type="molecule type" value="Genomic_DNA"/>
</dbReference>
<proteinExistence type="predicted"/>
<evidence type="ECO:0000313" key="2">
    <source>
        <dbReference type="EMBL" id="BCO28776.1"/>
    </source>
</evidence>
<dbReference type="Proteomes" id="UP000824366">
    <property type="component" value="Chromosome"/>
</dbReference>
<dbReference type="InterPro" id="IPR017792">
    <property type="entry name" value="UAAP1"/>
</dbReference>
<dbReference type="NCBIfam" id="TIGR03425">
    <property type="entry name" value="urea_degr_2"/>
    <property type="match status" value="1"/>
</dbReference>
<accession>A0ABM7MR65</accession>